<evidence type="ECO:0000313" key="9">
    <source>
        <dbReference type="Proteomes" id="UP000198034"/>
    </source>
</evidence>
<evidence type="ECO:0000256" key="2">
    <source>
        <dbReference type="ARBA" id="ARBA00012121"/>
    </source>
</evidence>
<dbReference type="PANTHER" id="PTHR42700">
    <property type="entry name" value="SULFATE ADENYLYLTRANSFERASE"/>
    <property type="match status" value="1"/>
</dbReference>
<keyword evidence="4 6" id="KW-0547">Nucleotide-binding</keyword>
<comment type="catalytic activity">
    <reaction evidence="1 6">
        <text>adenosine 5'-phosphosulfate + ATP = 3'-phosphoadenylyl sulfate + ADP + H(+)</text>
        <dbReference type="Rhea" id="RHEA:24152"/>
        <dbReference type="ChEBI" id="CHEBI:15378"/>
        <dbReference type="ChEBI" id="CHEBI:30616"/>
        <dbReference type="ChEBI" id="CHEBI:58243"/>
        <dbReference type="ChEBI" id="CHEBI:58339"/>
        <dbReference type="ChEBI" id="CHEBI:456216"/>
        <dbReference type="EC" id="2.7.1.25"/>
    </reaction>
</comment>
<dbReference type="SUPFAM" id="SSF52540">
    <property type="entry name" value="P-loop containing nucleoside triphosphate hydrolases"/>
    <property type="match status" value="1"/>
</dbReference>
<evidence type="ECO:0000256" key="4">
    <source>
        <dbReference type="ARBA" id="ARBA00022741"/>
    </source>
</evidence>
<accession>A0A2D0AHV1</accession>
<dbReference type="Gene3D" id="3.40.50.300">
    <property type="entry name" value="P-loop containing nucleotide triphosphate hydrolases"/>
    <property type="match status" value="1"/>
</dbReference>
<protein>
    <recommendedName>
        <fullName evidence="2 6">Adenylyl-sulfate kinase</fullName>
        <ecNumber evidence="2 6">2.7.1.25</ecNumber>
    </recommendedName>
</protein>
<dbReference type="GO" id="GO:0019379">
    <property type="term" value="P:sulfate assimilation, phosphoadenylyl sulfate reduction by phosphoadenylyl-sulfate reductase (thioredoxin)"/>
    <property type="evidence" value="ECO:0007669"/>
    <property type="project" value="TreeGrafter"/>
</dbReference>
<evidence type="ECO:0000256" key="3">
    <source>
        <dbReference type="ARBA" id="ARBA00022679"/>
    </source>
</evidence>
<keyword evidence="5 6" id="KW-0067">ATP-binding</keyword>
<dbReference type="GO" id="GO:0070814">
    <property type="term" value="P:hydrogen sulfide biosynthetic process"/>
    <property type="evidence" value="ECO:0007669"/>
    <property type="project" value="UniProtKB-UniPathway"/>
</dbReference>
<sequence length="297" mass="34278">MLVIQMTGLSGSGKTTIAKETQKKLIALNYNVEVIDGDQYRTTICKGLSFSKQDRIENVNRLGCIALGLAKHNVISIIAAINPYQEARSNLEKQKDFVRTVYIDCPLEIVKQRDPKLLYKRALLPTNDPEHLPNFTGITDPYEIPVSPHLVLQTHEMAIDEASTKLVDFILQEINMQSEFYFDFYSNIPVYKLIVNGQYMANLVDPSFEDMFWCTYKIIPLNSDYETILKDKKIWEEVQFTIIDDKGNQPNPHTFPGGGYKNFCDGYSNRINFRSLWPKRESNWTILKKAFGRLRFL</sequence>
<dbReference type="GO" id="GO:0005524">
    <property type="term" value="F:ATP binding"/>
    <property type="evidence" value="ECO:0007669"/>
    <property type="project" value="UniProtKB-KW"/>
</dbReference>
<dbReference type="NCBIfam" id="TIGR00455">
    <property type="entry name" value="apsK"/>
    <property type="match status" value="1"/>
</dbReference>
<gene>
    <name evidence="8" type="ORF">BWK62_06960</name>
</gene>
<dbReference type="InterPro" id="IPR002891">
    <property type="entry name" value="APS"/>
</dbReference>
<proteinExistence type="inferred from homology"/>
<dbReference type="GO" id="GO:0004020">
    <property type="term" value="F:adenylylsulfate kinase activity"/>
    <property type="evidence" value="ECO:0007669"/>
    <property type="project" value="UniProtKB-EC"/>
</dbReference>
<keyword evidence="6 8" id="KW-0418">Kinase</keyword>
<dbReference type="CDD" id="cd02027">
    <property type="entry name" value="APSK"/>
    <property type="match status" value="1"/>
</dbReference>
<evidence type="ECO:0000256" key="6">
    <source>
        <dbReference type="RuleBase" id="RU004347"/>
    </source>
</evidence>
<evidence type="ECO:0000256" key="5">
    <source>
        <dbReference type="ARBA" id="ARBA00022840"/>
    </source>
</evidence>
<dbReference type="GO" id="GO:0005737">
    <property type="term" value="C:cytoplasm"/>
    <property type="evidence" value="ECO:0007669"/>
    <property type="project" value="TreeGrafter"/>
</dbReference>
<dbReference type="EMBL" id="MTCY01000015">
    <property type="protein sequence ID" value="OWP77685.1"/>
    <property type="molecule type" value="Genomic_DNA"/>
</dbReference>
<evidence type="ECO:0000259" key="7">
    <source>
        <dbReference type="Pfam" id="PF01583"/>
    </source>
</evidence>
<dbReference type="InterPro" id="IPR050512">
    <property type="entry name" value="Sulf_AdTrans/APS_kinase"/>
</dbReference>
<evidence type="ECO:0000313" key="8">
    <source>
        <dbReference type="EMBL" id="OWP77685.1"/>
    </source>
</evidence>
<dbReference type="AlphaFoldDB" id="A0A2D0AHV1"/>
<dbReference type="Pfam" id="PF01583">
    <property type="entry name" value="APS_kinase"/>
    <property type="match status" value="1"/>
</dbReference>
<dbReference type="InterPro" id="IPR059117">
    <property type="entry name" value="APS_kinase_dom"/>
</dbReference>
<dbReference type="GO" id="GO:0010134">
    <property type="term" value="P:sulfate assimilation via adenylyl sulfate reduction"/>
    <property type="evidence" value="ECO:0007669"/>
    <property type="project" value="TreeGrafter"/>
</dbReference>
<evidence type="ECO:0000256" key="1">
    <source>
        <dbReference type="ARBA" id="ARBA00001823"/>
    </source>
</evidence>
<dbReference type="UniPathway" id="UPA00140">
    <property type="reaction ID" value="UER00205"/>
</dbReference>
<keyword evidence="3 6" id="KW-0808">Transferase</keyword>
<comment type="pathway">
    <text evidence="6">Sulfur metabolism; hydrogen sulfide biosynthesis; sulfite from sulfate: step 2/3.</text>
</comment>
<dbReference type="InterPro" id="IPR027417">
    <property type="entry name" value="P-loop_NTPase"/>
</dbReference>
<dbReference type="EC" id="2.7.1.25" evidence="2 6"/>
<name>A0A2D0AHV1_9FLAO</name>
<dbReference type="GO" id="GO:0004781">
    <property type="term" value="F:sulfate adenylyltransferase (ATP) activity"/>
    <property type="evidence" value="ECO:0007669"/>
    <property type="project" value="TreeGrafter"/>
</dbReference>
<dbReference type="Proteomes" id="UP000198034">
    <property type="component" value="Unassembled WGS sequence"/>
</dbReference>
<dbReference type="PANTHER" id="PTHR42700:SF1">
    <property type="entry name" value="SULFATE ADENYLYLTRANSFERASE"/>
    <property type="match status" value="1"/>
</dbReference>
<comment type="function">
    <text evidence="6">Catalyzes the synthesis of activated sulfate.</text>
</comment>
<comment type="caution">
    <text evidence="8">The sequence shown here is derived from an EMBL/GenBank/DDBJ whole genome shotgun (WGS) entry which is preliminary data.</text>
</comment>
<organism evidence="8 9">
    <name type="scientific">Flavobacterium columnare</name>
    <dbReference type="NCBI Taxonomy" id="996"/>
    <lineage>
        <taxon>Bacteria</taxon>
        <taxon>Pseudomonadati</taxon>
        <taxon>Bacteroidota</taxon>
        <taxon>Flavobacteriia</taxon>
        <taxon>Flavobacteriales</taxon>
        <taxon>Flavobacteriaceae</taxon>
        <taxon>Flavobacterium</taxon>
    </lineage>
</organism>
<reference evidence="8 9" key="1">
    <citation type="journal article" date="2017" name="Infect. Genet. Evol.">
        <title>Comparative genome analysis of fish pathogen Flavobacterium columnare reveals extensive sequence diversity within the species.</title>
        <authorList>
            <person name="Kayansamruaj P."/>
            <person name="Dong H.T."/>
            <person name="Hirono I."/>
            <person name="Kondo H."/>
            <person name="Senapin S."/>
            <person name="Rodkhum C."/>
        </authorList>
    </citation>
    <scope>NUCLEOTIDE SEQUENCE [LARGE SCALE GENOMIC DNA]</scope>
    <source>
        <strain evidence="8 9">1214</strain>
    </source>
</reference>
<comment type="similarity">
    <text evidence="6">Belongs to the APS kinase family.</text>
</comment>
<feature type="domain" description="APS kinase" evidence="7">
    <location>
        <begin position="3"/>
        <end position="152"/>
    </location>
</feature>